<evidence type="ECO:0000313" key="17">
    <source>
        <dbReference type="EMBL" id="PFG19308.1"/>
    </source>
</evidence>
<dbReference type="Gene3D" id="1.10.1270.20">
    <property type="entry name" value="tRNA(m1g37)methyltransferase, domain 2"/>
    <property type="match status" value="1"/>
</dbReference>
<evidence type="ECO:0000256" key="5">
    <source>
        <dbReference type="ARBA" id="ARBA00012807"/>
    </source>
</evidence>
<keyword evidence="10 15" id="KW-0949">S-adenosyl-L-methionine</keyword>
<keyword evidence="7 15" id="KW-0963">Cytoplasm</keyword>
<comment type="caution">
    <text evidence="17">The sequence shown here is derived from an EMBL/GenBank/DDBJ whole genome shotgun (WGS) entry which is preliminary data.</text>
</comment>
<dbReference type="GO" id="GO:0016747">
    <property type="term" value="F:acyltransferase activity, transferring groups other than amino-acyl groups"/>
    <property type="evidence" value="ECO:0007669"/>
    <property type="project" value="InterPro"/>
</dbReference>
<dbReference type="SUPFAM" id="SSF55729">
    <property type="entry name" value="Acyl-CoA N-acyltransferases (Nat)"/>
    <property type="match status" value="1"/>
</dbReference>
<name>A0A2A9CXZ3_9MICO</name>
<evidence type="ECO:0000256" key="6">
    <source>
        <dbReference type="ARBA" id="ARBA00014679"/>
    </source>
</evidence>
<dbReference type="RefSeq" id="WP_211283059.1">
    <property type="nucleotide sequence ID" value="NZ_PDJD01000001.1"/>
</dbReference>
<dbReference type="GO" id="GO:0002939">
    <property type="term" value="P:tRNA N1-guanine methylation"/>
    <property type="evidence" value="ECO:0007669"/>
    <property type="project" value="TreeGrafter"/>
</dbReference>
<organism evidence="17 18">
    <name type="scientific">Serinibacter salmoneus</name>
    <dbReference type="NCBI Taxonomy" id="556530"/>
    <lineage>
        <taxon>Bacteria</taxon>
        <taxon>Bacillati</taxon>
        <taxon>Actinomycetota</taxon>
        <taxon>Actinomycetes</taxon>
        <taxon>Micrococcales</taxon>
        <taxon>Beutenbergiaceae</taxon>
        <taxon>Serinibacter</taxon>
    </lineage>
</organism>
<evidence type="ECO:0000256" key="9">
    <source>
        <dbReference type="ARBA" id="ARBA00022679"/>
    </source>
</evidence>
<dbReference type="Pfam" id="PF00583">
    <property type="entry name" value="Acetyltransf_1"/>
    <property type="match status" value="1"/>
</dbReference>
<dbReference type="NCBIfam" id="TIGR00088">
    <property type="entry name" value="trmD"/>
    <property type="match status" value="1"/>
</dbReference>
<dbReference type="Pfam" id="PF01746">
    <property type="entry name" value="tRNA_m1G_MT"/>
    <property type="match status" value="1"/>
</dbReference>
<dbReference type="InterPro" id="IPR016009">
    <property type="entry name" value="tRNA_MeTrfase_TRMD/TRM10"/>
</dbReference>
<dbReference type="Gene3D" id="3.40.1280.10">
    <property type="match status" value="1"/>
</dbReference>
<evidence type="ECO:0000256" key="8">
    <source>
        <dbReference type="ARBA" id="ARBA00022603"/>
    </source>
</evidence>
<evidence type="ECO:0000256" key="4">
    <source>
        <dbReference type="ARBA" id="ARBA00011738"/>
    </source>
</evidence>
<dbReference type="InterPro" id="IPR016181">
    <property type="entry name" value="Acyl_CoA_acyltransferase"/>
</dbReference>
<dbReference type="InterPro" id="IPR002649">
    <property type="entry name" value="tRNA_m1G_MeTrfase_TrmD"/>
</dbReference>
<evidence type="ECO:0000256" key="7">
    <source>
        <dbReference type="ARBA" id="ARBA00022490"/>
    </source>
</evidence>
<dbReference type="InterPro" id="IPR000182">
    <property type="entry name" value="GNAT_dom"/>
</dbReference>
<comment type="function">
    <text evidence="1 15">Specifically methylates guanosine-37 in various tRNAs.</text>
</comment>
<evidence type="ECO:0000256" key="14">
    <source>
        <dbReference type="ARBA" id="ARBA00047783"/>
    </source>
</evidence>
<dbReference type="InterPro" id="IPR029026">
    <property type="entry name" value="tRNA_m1G_MTases_N"/>
</dbReference>
<dbReference type="InterPro" id="IPR023148">
    <property type="entry name" value="tRNA_m1G_MeTrfase_C_sf"/>
</dbReference>
<evidence type="ECO:0000256" key="1">
    <source>
        <dbReference type="ARBA" id="ARBA00002634"/>
    </source>
</evidence>
<evidence type="ECO:0000259" key="16">
    <source>
        <dbReference type="PROSITE" id="PS51186"/>
    </source>
</evidence>
<sequence length="476" mass="50971">MSASPGARGDLAPRIDVVSIFPGYLDALDLSLVGKARESGLVDIAVHDLRDVTTDRHRTVDDSPFGGGAGMVMRPDVWWSAIEATGRRPARAGATVAGASTEGVDADPREVVLLVPTPSGARLTQPDAHALAREASAGDVRYVLACGRYEGIDARVTERAAGDPTIRRVQEFSIGDYVLNGGEVAALVLLEAVVRLLPGVLGNPESIAEESFEGDGILEYPVYTRPALWEGLAVPEVLTSGNHGAVERWRRERALERTARRRPDLLPPLTVTELSRRDLAALAVEGVEPGRHGRLIGPVRVRRAEPADAALVADLAAMTFPLACPDSATLADVRRHIAEHLSVQVFTDYLRDPGEVVLLAYDDAHAALGYALVHLDGRGADAPAFEGRLAELSKCYVLPRAQGTGCAAELMRAVLRAAADAGADAVWLGVNAQNVNALRYYRRHGFEPVGERTYQVGAAEHHDHVLLRTLPRGVAE</sequence>
<comment type="catalytic activity">
    <reaction evidence="14 15">
        <text>guanosine(37) in tRNA + S-adenosyl-L-methionine = N(1)-methylguanosine(37) in tRNA + S-adenosyl-L-homocysteine + H(+)</text>
        <dbReference type="Rhea" id="RHEA:36899"/>
        <dbReference type="Rhea" id="RHEA-COMP:10145"/>
        <dbReference type="Rhea" id="RHEA-COMP:10147"/>
        <dbReference type="ChEBI" id="CHEBI:15378"/>
        <dbReference type="ChEBI" id="CHEBI:57856"/>
        <dbReference type="ChEBI" id="CHEBI:59789"/>
        <dbReference type="ChEBI" id="CHEBI:73542"/>
        <dbReference type="ChEBI" id="CHEBI:74269"/>
        <dbReference type="EC" id="2.1.1.228"/>
    </reaction>
</comment>
<dbReference type="GO" id="GO:0052906">
    <property type="term" value="F:tRNA (guanine(37)-N1)-methyltransferase activity"/>
    <property type="evidence" value="ECO:0007669"/>
    <property type="project" value="UniProtKB-UniRule"/>
</dbReference>
<dbReference type="PANTHER" id="PTHR46417:SF1">
    <property type="entry name" value="TRNA (GUANINE-N(1)-)-METHYLTRANSFERASE"/>
    <property type="match status" value="1"/>
</dbReference>
<evidence type="ECO:0000313" key="18">
    <source>
        <dbReference type="Proteomes" id="UP000224915"/>
    </source>
</evidence>
<feature type="binding site" evidence="15">
    <location>
        <position position="147"/>
    </location>
    <ligand>
        <name>S-adenosyl-L-methionine</name>
        <dbReference type="ChEBI" id="CHEBI:59789"/>
    </ligand>
</feature>
<evidence type="ECO:0000256" key="13">
    <source>
        <dbReference type="ARBA" id="ARBA00033392"/>
    </source>
</evidence>
<protein>
    <recommendedName>
        <fullName evidence="6 15">tRNA (guanine-N(1)-)-methyltransferase</fullName>
        <ecNumber evidence="5 15">2.1.1.228</ecNumber>
    </recommendedName>
    <alternativeName>
        <fullName evidence="12 15">M1G-methyltransferase</fullName>
    </alternativeName>
    <alternativeName>
        <fullName evidence="13 15">tRNA [GM37] methyltransferase</fullName>
    </alternativeName>
</protein>
<dbReference type="PROSITE" id="PS51186">
    <property type="entry name" value="GNAT"/>
    <property type="match status" value="1"/>
</dbReference>
<dbReference type="GO" id="GO:0005829">
    <property type="term" value="C:cytosol"/>
    <property type="evidence" value="ECO:0007669"/>
    <property type="project" value="TreeGrafter"/>
</dbReference>
<comment type="subcellular location">
    <subcellularLocation>
        <location evidence="2 15">Cytoplasm</location>
    </subcellularLocation>
</comment>
<dbReference type="PANTHER" id="PTHR46417">
    <property type="entry name" value="TRNA (GUANINE-N(1)-)-METHYLTRANSFERASE"/>
    <property type="match status" value="1"/>
</dbReference>
<keyword evidence="9 15" id="KW-0808">Transferase</keyword>
<keyword evidence="8 15" id="KW-0489">Methyltransferase</keyword>
<dbReference type="AlphaFoldDB" id="A0A2A9CXZ3"/>
<feature type="binding site" evidence="15">
    <location>
        <begin position="174"/>
        <end position="179"/>
    </location>
    <ligand>
        <name>S-adenosyl-L-methionine</name>
        <dbReference type="ChEBI" id="CHEBI:59789"/>
    </ligand>
</feature>
<keyword evidence="11 15" id="KW-0819">tRNA processing</keyword>
<dbReference type="InterPro" id="IPR029028">
    <property type="entry name" value="Alpha/beta_knot_MTases"/>
</dbReference>
<dbReference type="EMBL" id="PDJD01000001">
    <property type="protein sequence ID" value="PFG19308.1"/>
    <property type="molecule type" value="Genomic_DNA"/>
</dbReference>
<evidence type="ECO:0000256" key="15">
    <source>
        <dbReference type="HAMAP-Rule" id="MF_00605"/>
    </source>
</evidence>
<dbReference type="CDD" id="cd18080">
    <property type="entry name" value="TrmD-like"/>
    <property type="match status" value="1"/>
</dbReference>
<dbReference type="Gene3D" id="3.40.630.30">
    <property type="match status" value="1"/>
</dbReference>
<evidence type="ECO:0000256" key="12">
    <source>
        <dbReference type="ARBA" id="ARBA00029736"/>
    </source>
</evidence>
<dbReference type="NCBIfam" id="NF000648">
    <property type="entry name" value="PRK00026.1"/>
    <property type="match status" value="1"/>
</dbReference>
<dbReference type="Proteomes" id="UP000224915">
    <property type="component" value="Unassembled WGS sequence"/>
</dbReference>
<comment type="similarity">
    <text evidence="3 15">Belongs to the RNA methyltransferase TrmD family.</text>
</comment>
<proteinExistence type="inferred from homology"/>
<evidence type="ECO:0000256" key="2">
    <source>
        <dbReference type="ARBA" id="ARBA00004496"/>
    </source>
</evidence>
<feature type="domain" description="N-acetyltransferase" evidence="16">
    <location>
        <begin position="299"/>
        <end position="472"/>
    </location>
</feature>
<dbReference type="HAMAP" id="MF_00605">
    <property type="entry name" value="TrmD"/>
    <property type="match status" value="1"/>
</dbReference>
<dbReference type="SUPFAM" id="SSF75217">
    <property type="entry name" value="alpha/beta knot"/>
    <property type="match status" value="1"/>
</dbReference>
<comment type="subunit">
    <text evidence="4 15">Homodimer.</text>
</comment>
<evidence type="ECO:0000256" key="3">
    <source>
        <dbReference type="ARBA" id="ARBA00007630"/>
    </source>
</evidence>
<dbReference type="EC" id="2.1.1.228" evidence="5 15"/>
<reference evidence="17 18" key="1">
    <citation type="submission" date="2017-10" db="EMBL/GenBank/DDBJ databases">
        <title>Sequencing the genomes of 1000 actinobacteria strains.</title>
        <authorList>
            <person name="Klenk H.-P."/>
        </authorList>
    </citation>
    <scope>NUCLEOTIDE SEQUENCE [LARGE SCALE GENOMIC DNA]</scope>
    <source>
        <strain evidence="17 18">DSM 21801</strain>
    </source>
</reference>
<evidence type="ECO:0000256" key="11">
    <source>
        <dbReference type="ARBA" id="ARBA00022694"/>
    </source>
</evidence>
<keyword evidence="18" id="KW-1185">Reference proteome</keyword>
<evidence type="ECO:0000256" key="10">
    <source>
        <dbReference type="ARBA" id="ARBA00022691"/>
    </source>
</evidence>
<accession>A0A2A9CXZ3</accession>
<gene>
    <name evidence="15" type="primary">trmD</name>
    <name evidence="17" type="ORF">ATL40_0867</name>
</gene>